<comment type="caution">
    <text evidence="4">Lacks conserved residue(s) required for the propagation of feature annotation.</text>
</comment>
<comment type="similarity">
    <text evidence="4">Belongs to the glucosamine/galactosamine-6-phosphate isomerase family. NagB subfamily.</text>
</comment>
<dbReference type="FunCoup" id="A0A146G5B4">
    <property type="interactions" value="379"/>
</dbReference>
<dbReference type="GO" id="GO:0005737">
    <property type="term" value="C:cytoplasm"/>
    <property type="evidence" value="ECO:0007669"/>
    <property type="project" value="TreeGrafter"/>
</dbReference>
<comment type="catalytic activity">
    <reaction evidence="1 4">
        <text>alpha-D-glucosamine 6-phosphate + H2O = beta-D-fructose 6-phosphate + NH4(+)</text>
        <dbReference type="Rhea" id="RHEA:12172"/>
        <dbReference type="ChEBI" id="CHEBI:15377"/>
        <dbReference type="ChEBI" id="CHEBI:28938"/>
        <dbReference type="ChEBI" id="CHEBI:57634"/>
        <dbReference type="ChEBI" id="CHEBI:75989"/>
        <dbReference type="EC" id="3.5.99.6"/>
    </reaction>
</comment>
<dbReference type="GO" id="GO:0019262">
    <property type="term" value="P:N-acetylneuraminate catabolic process"/>
    <property type="evidence" value="ECO:0007669"/>
    <property type="project" value="UniProtKB-UniRule"/>
</dbReference>
<dbReference type="PANTHER" id="PTHR11280:SF5">
    <property type="entry name" value="GLUCOSAMINE-6-PHOSPHATE ISOMERASE"/>
    <property type="match status" value="1"/>
</dbReference>
<keyword evidence="4" id="KW-0021">Allosteric enzyme</keyword>
<dbReference type="STRING" id="690879.TSACC_2341"/>
<dbReference type="Proteomes" id="UP000076023">
    <property type="component" value="Unassembled WGS sequence"/>
</dbReference>
<proteinExistence type="inferred from homology"/>
<gene>
    <name evidence="4" type="primary">nagB</name>
    <name evidence="6" type="ORF">TSACC_2341</name>
</gene>
<reference evidence="7" key="1">
    <citation type="journal article" date="2017" name="Genome Announc.">
        <title>Draft Genome Sequence of Terrimicrobium sacchariphilum NM-5T, a Facultative Anaerobic Soil Bacterium of the Class Spartobacteria.</title>
        <authorList>
            <person name="Qiu Y.L."/>
            <person name="Tourlousse D.M."/>
            <person name="Matsuura N."/>
            <person name="Ohashi A."/>
            <person name="Sekiguchi Y."/>
        </authorList>
    </citation>
    <scope>NUCLEOTIDE SEQUENCE [LARGE SCALE GENOMIC DNA]</scope>
    <source>
        <strain evidence="7">NM-5</strain>
    </source>
</reference>
<dbReference type="GO" id="GO:0004342">
    <property type="term" value="F:glucosamine-6-phosphate deaminase activity"/>
    <property type="evidence" value="ECO:0007669"/>
    <property type="project" value="UniProtKB-UniRule"/>
</dbReference>
<evidence type="ECO:0000256" key="4">
    <source>
        <dbReference type="HAMAP-Rule" id="MF_01241"/>
    </source>
</evidence>
<dbReference type="GO" id="GO:0005975">
    <property type="term" value="P:carbohydrate metabolic process"/>
    <property type="evidence" value="ECO:0007669"/>
    <property type="project" value="InterPro"/>
</dbReference>
<accession>A0A146G5B4</accession>
<comment type="caution">
    <text evidence="6">The sequence shown here is derived from an EMBL/GenBank/DDBJ whole genome shotgun (WGS) entry which is preliminary data.</text>
</comment>
<evidence type="ECO:0000313" key="6">
    <source>
        <dbReference type="EMBL" id="GAT31946.1"/>
    </source>
</evidence>
<sequence>MEIIIQPTPEAACRYVAGRIASLLSAKPAAVLGLATGSTPVGVYRELIQLHQRGEADFSHAAAFNLDEYLGLAPEHPASYHHFMQENLFQHVNFNPGRTFIPSGQASDVSAACADYEAKIRAYNGIDLQLLGIGGDGHIGFNEPSSSLSSRTRLKTLTPRTREDNARFFSSPEEVPHHVLTMGVGTIMEAREIFLLAFGQGKADAIAASVEGPVTANVPASVLQFHPTAKIVIDEAAASRLQRTDYYRWVFDNKPGWQR</sequence>
<dbReference type="InParanoid" id="A0A146G5B4"/>
<dbReference type="CDD" id="cd01399">
    <property type="entry name" value="GlcN6P_deaminase"/>
    <property type="match status" value="1"/>
</dbReference>
<evidence type="ECO:0000313" key="7">
    <source>
        <dbReference type="Proteomes" id="UP000076023"/>
    </source>
</evidence>
<dbReference type="PROSITE" id="PS01161">
    <property type="entry name" value="GLC_GALNAC_ISOMERASE"/>
    <property type="match status" value="1"/>
</dbReference>
<keyword evidence="3 4" id="KW-0119">Carbohydrate metabolism</keyword>
<dbReference type="UniPathway" id="UPA00629">
    <property type="reaction ID" value="UER00684"/>
</dbReference>
<evidence type="ECO:0000256" key="1">
    <source>
        <dbReference type="ARBA" id="ARBA00000644"/>
    </source>
</evidence>
<feature type="domain" description="Glucosamine/galactosamine-6-phosphate isomerase" evidence="5">
    <location>
        <begin position="10"/>
        <end position="224"/>
    </location>
</feature>
<dbReference type="EMBL" id="BDCO01000002">
    <property type="protein sequence ID" value="GAT31946.1"/>
    <property type="molecule type" value="Genomic_DNA"/>
</dbReference>
<dbReference type="InterPro" id="IPR004547">
    <property type="entry name" value="Glucosamine6P_isomerase"/>
</dbReference>
<dbReference type="GO" id="GO:0006043">
    <property type="term" value="P:glucosamine catabolic process"/>
    <property type="evidence" value="ECO:0007669"/>
    <property type="project" value="TreeGrafter"/>
</dbReference>
<dbReference type="HAMAP" id="MF_01241">
    <property type="entry name" value="GlcN6P_deamin"/>
    <property type="match status" value="1"/>
</dbReference>
<comment type="pathway">
    <text evidence="4">Amino-sugar metabolism; N-acetylneuraminate degradation; D-fructose 6-phosphate from N-acetylneuraminate: step 5/5.</text>
</comment>
<name>A0A146G5B4_TERSA</name>
<dbReference type="OrthoDB" id="9791139at2"/>
<evidence type="ECO:0000256" key="2">
    <source>
        <dbReference type="ARBA" id="ARBA00022801"/>
    </source>
</evidence>
<feature type="active site" description="For ring-opening step" evidence="4">
    <location>
        <position position="136"/>
    </location>
</feature>
<dbReference type="InterPro" id="IPR006148">
    <property type="entry name" value="Glc/Gal-6P_isomerase"/>
</dbReference>
<comment type="function">
    <text evidence="4">Catalyzes the reversible isomerization-deamination of glucosamine 6-phosphate (GlcN6P) to form fructose 6-phosphate (Fru6P) and ammonium ion.</text>
</comment>
<dbReference type="NCBIfam" id="NF001684">
    <property type="entry name" value="PRK00443.1-4"/>
    <property type="match status" value="1"/>
</dbReference>
<dbReference type="AlphaFoldDB" id="A0A146G5B4"/>
<feature type="active site" description="For ring-opening step" evidence="4">
    <location>
        <position position="143"/>
    </location>
</feature>
<dbReference type="NCBIfam" id="TIGR00502">
    <property type="entry name" value="nagB"/>
    <property type="match status" value="1"/>
</dbReference>
<dbReference type="SUPFAM" id="SSF100950">
    <property type="entry name" value="NagB/RpiA/CoA transferase-like"/>
    <property type="match status" value="1"/>
</dbReference>
<dbReference type="Gene3D" id="3.40.50.1360">
    <property type="match status" value="1"/>
</dbReference>
<feature type="site" description="Part of the allosteric site" evidence="4">
    <location>
        <position position="155"/>
    </location>
</feature>
<dbReference type="RefSeq" id="WP_075077811.1">
    <property type="nucleotide sequence ID" value="NZ_BDCO01000002.1"/>
</dbReference>
<feature type="active site" description="Proton acceptor; for ring-opening step" evidence="4">
    <location>
        <position position="138"/>
    </location>
</feature>
<organism evidence="6 7">
    <name type="scientific">Terrimicrobium sacchariphilum</name>
    <dbReference type="NCBI Taxonomy" id="690879"/>
    <lineage>
        <taxon>Bacteria</taxon>
        <taxon>Pseudomonadati</taxon>
        <taxon>Verrucomicrobiota</taxon>
        <taxon>Terrimicrobiia</taxon>
        <taxon>Terrimicrobiales</taxon>
        <taxon>Terrimicrobiaceae</taxon>
        <taxon>Terrimicrobium</taxon>
    </lineage>
</organism>
<feature type="site" description="Part of the allosteric site" evidence="4">
    <location>
        <position position="146"/>
    </location>
</feature>
<keyword evidence="2 4" id="KW-0378">Hydrolase</keyword>
<keyword evidence="7" id="KW-1185">Reference proteome</keyword>
<dbReference type="PANTHER" id="PTHR11280">
    <property type="entry name" value="GLUCOSAMINE-6-PHOSPHATE ISOMERASE"/>
    <property type="match status" value="1"/>
</dbReference>
<feature type="site" description="Part of the allosteric site" evidence="4">
    <location>
        <position position="156"/>
    </location>
</feature>
<comment type="activity regulation">
    <text evidence="4">Allosterically activated by N-acetylglucosamine 6-phosphate (GlcNAc6P).</text>
</comment>
<feature type="active site" description="Proton acceptor; for enolization step" evidence="4">
    <location>
        <position position="67"/>
    </location>
</feature>
<dbReference type="EC" id="3.5.99.6" evidence="4"/>
<evidence type="ECO:0000256" key="3">
    <source>
        <dbReference type="ARBA" id="ARBA00023277"/>
    </source>
</evidence>
<dbReference type="Pfam" id="PF01182">
    <property type="entry name" value="Glucosamine_iso"/>
    <property type="match status" value="1"/>
</dbReference>
<evidence type="ECO:0000259" key="5">
    <source>
        <dbReference type="Pfam" id="PF01182"/>
    </source>
</evidence>
<feature type="site" description="Part of the allosteric site" evidence="4">
    <location>
        <position position="153"/>
    </location>
</feature>
<dbReference type="InterPro" id="IPR018321">
    <property type="entry name" value="Glucosamine6P_isomerase_CS"/>
</dbReference>
<dbReference type="GO" id="GO:0042802">
    <property type="term" value="F:identical protein binding"/>
    <property type="evidence" value="ECO:0007669"/>
    <property type="project" value="TreeGrafter"/>
</dbReference>
<dbReference type="InterPro" id="IPR037171">
    <property type="entry name" value="NagB/RpiA_transferase-like"/>
</dbReference>
<dbReference type="FunFam" id="3.40.50.1360:FF:000003">
    <property type="entry name" value="Glucosamine-6-phosphate deaminase"/>
    <property type="match status" value="1"/>
</dbReference>
<dbReference type="GO" id="GO:0006046">
    <property type="term" value="P:N-acetylglucosamine catabolic process"/>
    <property type="evidence" value="ECO:0007669"/>
    <property type="project" value="UniProtKB-UniRule"/>
</dbReference>
<protein>
    <recommendedName>
        <fullName evidence="4">Glucosamine-6-phosphate deaminase</fullName>
        <ecNumber evidence="4">3.5.99.6</ecNumber>
    </recommendedName>
    <alternativeName>
        <fullName evidence="4">GlcN6P deaminase</fullName>
        <shortName evidence="4">GNPDA</shortName>
    </alternativeName>
    <alternativeName>
        <fullName evidence="4">Glucosamine-6-phosphate isomerase</fullName>
    </alternativeName>
</protein>